<keyword evidence="2" id="KW-0812">Transmembrane</keyword>
<keyword evidence="2" id="KW-0472">Membrane</keyword>
<dbReference type="AlphaFoldDB" id="A0A8H4P9Q0"/>
<reference evidence="3 4" key="1">
    <citation type="submission" date="2020-01" db="EMBL/GenBank/DDBJ databases">
        <title>Identification and distribution of gene clusters putatively required for synthesis of sphingolipid metabolism inhibitors in phylogenetically diverse species of the filamentous fungus Fusarium.</title>
        <authorList>
            <person name="Kim H.-S."/>
            <person name="Busman M."/>
            <person name="Brown D.W."/>
            <person name="Divon H."/>
            <person name="Uhlig S."/>
            <person name="Proctor R.H."/>
        </authorList>
    </citation>
    <scope>NUCLEOTIDE SEQUENCE [LARGE SCALE GENOMIC DNA]</scope>
    <source>
        <strain evidence="3 4">NRRL 20459</strain>
    </source>
</reference>
<sequence>MYDMGLLGDLGDESSNDDENEKAEAATPEPRINGDGSGHGTPRTGTPNLSSNGPSGMSETEVDVWISGSEIFRGPRAHAADQEEATSNGPRTNMGQCRHAGVVVCRADIPGRLMIETDAHAPSIQATTQAIHRLANVPHVLFLDIDNSCRIAMSQLIVQRVFMILLTVIVAISPLASFIWIALTRRKPRHCDMFRHRHGGWTAALAVIQALAAWSPICFCILAWNEHAWLPHFLGAVCLSSSSEVLWEIAVSKSDMSLRSLRHFVFAVVPMALSWGFGLSKIVLGLDEGFIAACTQRNGVVPHETRRQIPQMGTAVASRGRSGDIVGFDFSRLDPWALGKVTAPKRNGMFANAPKLISAISVFVDLAVCVAQLRSVRSEIRAKLGLKREGSKESEDEENEIELGEEMYLWSLENYNTARLSKRARLIDRGDLTRCEMKQYKCAICEAVDGL</sequence>
<feature type="transmembrane region" description="Helical" evidence="2">
    <location>
        <begin position="263"/>
        <end position="283"/>
    </location>
</feature>
<organism evidence="3 4">
    <name type="scientific">Fusarium albosuccineum</name>
    <dbReference type="NCBI Taxonomy" id="1237068"/>
    <lineage>
        <taxon>Eukaryota</taxon>
        <taxon>Fungi</taxon>
        <taxon>Dikarya</taxon>
        <taxon>Ascomycota</taxon>
        <taxon>Pezizomycotina</taxon>
        <taxon>Sordariomycetes</taxon>
        <taxon>Hypocreomycetidae</taxon>
        <taxon>Hypocreales</taxon>
        <taxon>Nectriaceae</taxon>
        <taxon>Fusarium</taxon>
        <taxon>Fusarium decemcellulare species complex</taxon>
    </lineage>
</organism>
<proteinExistence type="predicted"/>
<dbReference type="Proteomes" id="UP000554235">
    <property type="component" value="Unassembled WGS sequence"/>
</dbReference>
<gene>
    <name evidence="3" type="ORF">FALBO_10523</name>
</gene>
<evidence type="ECO:0000313" key="3">
    <source>
        <dbReference type="EMBL" id="KAF4462663.1"/>
    </source>
</evidence>
<name>A0A8H4P9Q0_9HYPO</name>
<feature type="compositionally biased region" description="Polar residues" evidence="1">
    <location>
        <begin position="43"/>
        <end position="58"/>
    </location>
</feature>
<keyword evidence="2" id="KW-1133">Transmembrane helix</keyword>
<dbReference type="EMBL" id="JAADYS010001497">
    <property type="protein sequence ID" value="KAF4462663.1"/>
    <property type="molecule type" value="Genomic_DNA"/>
</dbReference>
<feature type="region of interest" description="Disordered" evidence="1">
    <location>
        <begin position="1"/>
        <end position="59"/>
    </location>
</feature>
<keyword evidence="4" id="KW-1185">Reference proteome</keyword>
<evidence type="ECO:0000256" key="2">
    <source>
        <dbReference type="SAM" id="Phobius"/>
    </source>
</evidence>
<feature type="transmembrane region" description="Helical" evidence="2">
    <location>
        <begin position="230"/>
        <end position="251"/>
    </location>
</feature>
<evidence type="ECO:0000313" key="4">
    <source>
        <dbReference type="Proteomes" id="UP000554235"/>
    </source>
</evidence>
<accession>A0A8H4P9Q0</accession>
<feature type="compositionally biased region" description="Acidic residues" evidence="1">
    <location>
        <begin position="10"/>
        <end position="21"/>
    </location>
</feature>
<feature type="transmembrane region" description="Helical" evidence="2">
    <location>
        <begin position="203"/>
        <end position="224"/>
    </location>
</feature>
<comment type="caution">
    <text evidence="3">The sequence shown here is derived from an EMBL/GenBank/DDBJ whole genome shotgun (WGS) entry which is preliminary data.</text>
</comment>
<evidence type="ECO:0000256" key="1">
    <source>
        <dbReference type="SAM" id="MobiDB-lite"/>
    </source>
</evidence>
<protein>
    <submittedName>
        <fullName evidence="3">Uncharacterized protein</fullName>
    </submittedName>
</protein>
<feature type="transmembrane region" description="Helical" evidence="2">
    <location>
        <begin position="161"/>
        <end position="183"/>
    </location>
</feature>